<dbReference type="InterPro" id="IPR010982">
    <property type="entry name" value="Lambda_DNA-bd_dom_sf"/>
</dbReference>
<dbReference type="CDD" id="cd00093">
    <property type="entry name" value="HTH_XRE"/>
    <property type="match status" value="1"/>
</dbReference>
<name>A0A0C3A3L3_RHOER</name>
<evidence type="ECO:0000313" key="2">
    <source>
        <dbReference type="EMBL" id="KAB2584265.1"/>
    </source>
</evidence>
<dbReference type="InterPro" id="IPR013096">
    <property type="entry name" value="Cupin_2"/>
</dbReference>
<dbReference type="EMBL" id="MRBO01000453">
    <property type="protein sequence ID" value="KAB2584265.1"/>
    <property type="molecule type" value="Genomic_DNA"/>
</dbReference>
<dbReference type="Gene3D" id="2.60.120.10">
    <property type="entry name" value="Jelly Rolls"/>
    <property type="match status" value="1"/>
</dbReference>
<reference evidence="2 3" key="1">
    <citation type="journal article" date="2017" name="Poromechanics V (2013)">
        <title>Genomic Characterization of the Arsenic-Tolerant Actinobacterium, &lt;i&gt;Rhodococcus erythropolis&lt;/i&gt; S43.</title>
        <authorList>
            <person name="Retamal-Morales G."/>
            <person name="Mehnert M."/>
            <person name="Schwabe R."/>
            <person name="Tischler D."/>
            <person name="Schloemann M."/>
            <person name="Levican G.J."/>
        </authorList>
    </citation>
    <scope>NUCLEOTIDE SEQUENCE [LARGE SCALE GENOMIC DNA]</scope>
    <source>
        <strain evidence="2 3">S43</strain>
    </source>
</reference>
<comment type="caution">
    <text evidence="2">The sequence shown here is derived from an EMBL/GenBank/DDBJ whole genome shotgun (WGS) entry which is preliminary data.</text>
</comment>
<dbReference type="PANTHER" id="PTHR46797:SF1">
    <property type="entry name" value="METHYLPHOSPHONATE SYNTHASE"/>
    <property type="match status" value="1"/>
</dbReference>
<gene>
    <name evidence="2" type="ORF">BS297_16420</name>
</gene>
<dbReference type="GO" id="GO:0005829">
    <property type="term" value="C:cytosol"/>
    <property type="evidence" value="ECO:0007669"/>
    <property type="project" value="TreeGrafter"/>
</dbReference>
<dbReference type="Pfam" id="PF07883">
    <property type="entry name" value="Cupin_2"/>
    <property type="match status" value="1"/>
</dbReference>
<dbReference type="PANTHER" id="PTHR46797">
    <property type="entry name" value="HTH-TYPE TRANSCRIPTIONAL REGULATOR"/>
    <property type="match status" value="1"/>
</dbReference>
<proteinExistence type="predicted"/>
<dbReference type="CDD" id="cd02209">
    <property type="entry name" value="cupin_XRE_C"/>
    <property type="match status" value="1"/>
</dbReference>
<dbReference type="SMART" id="SM00530">
    <property type="entry name" value="HTH_XRE"/>
    <property type="match status" value="1"/>
</dbReference>
<dbReference type="Proteomes" id="UP000325576">
    <property type="component" value="Unassembled WGS sequence"/>
</dbReference>
<evidence type="ECO:0000313" key="3">
    <source>
        <dbReference type="Proteomes" id="UP000325576"/>
    </source>
</evidence>
<dbReference type="Gene3D" id="1.10.260.40">
    <property type="entry name" value="lambda repressor-like DNA-binding domains"/>
    <property type="match status" value="1"/>
</dbReference>
<keyword evidence="1" id="KW-0238">DNA-binding</keyword>
<dbReference type="SUPFAM" id="SSF47413">
    <property type="entry name" value="lambda repressor-like DNA-binding domains"/>
    <property type="match status" value="1"/>
</dbReference>
<dbReference type="GO" id="GO:0003700">
    <property type="term" value="F:DNA-binding transcription factor activity"/>
    <property type="evidence" value="ECO:0007669"/>
    <property type="project" value="TreeGrafter"/>
</dbReference>
<dbReference type="InterPro" id="IPR001387">
    <property type="entry name" value="Cro/C1-type_HTH"/>
</dbReference>
<dbReference type="InterPro" id="IPR014710">
    <property type="entry name" value="RmlC-like_jellyroll"/>
</dbReference>
<dbReference type="SUPFAM" id="SSF51182">
    <property type="entry name" value="RmlC-like cupins"/>
    <property type="match status" value="1"/>
</dbReference>
<accession>A0A0C3A3L3</accession>
<dbReference type="PROSITE" id="PS50943">
    <property type="entry name" value="HTH_CROC1"/>
    <property type="match status" value="1"/>
</dbReference>
<sequence>MIGGKLRELRTEHGMTLRGLAAETGLSPTLLSQVERGVTEPSLKTLRALAPVFGQSISALFEDPVAGLVHISKPGQRSRISTPAGRIQYERLTSGNGQLEMLKAKLNPGERSSDEPWSHPAVECAYVLTGTLTVTVGVGTYEVLGGEAITLDSNQPHMYSNNSDALVEFVLSASPPTP</sequence>
<dbReference type="AlphaFoldDB" id="A0A0C3A3L3"/>
<dbReference type="Pfam" id="PF01381">
    <property type="entry name" value="HTH_3"/>
    <property type="match status" value="1"/>
</dbReference>
<protein>
    <submittedName>
        <fullName evidence="2">XRE family transcriptional regulator</fullName>
    </submittedName>
</protein>
<dbReference type="InterPro" id="IPR011051">
    <property type="entry name" value="RmlC_Cupin_sf"/>
</dbReference>
<dbReference type="GO" id="GO:0003677">
    <property type="term" value="F:DNA binding"/>
    <property type="evidence" value="ECO:0007669"/>
    <property type="project" value="UniProtKB-KW"/>
</dbReference>
<dbReference type="InterPro" id="IPR050807">
    <property type="entry name" value="TransReg_Diox_bact_type"/>
</dbReference>
<organism evidence="2 3">
    <name type="scientific">Rhodococcus erythropolis</name>
    <name type="common">Arthrobacter picolinophilus</name>
    <dbReference type="NCBI Taxonomy" id="1833"/>
    <lineage>
        <taxon>Bacteria</taxon>
        <taxon>Bacillati</taxon>
        <taxon>Actinomycetota</taxon>
        <taxon>Actinomycetes</taxon>
        <taxon>Mycobacteriales</taxon>
        <taxon>Nocardiaceae</taxon>
        <taxon>Rhodococcus</taxon>
        <taxon>Rhodococcus erythropolis group</taxon>
    </lineage>
</organism>
<evidence type="ECO:0000256" key="1">
    <source>
        <dbReference type="ARBA" id="ARBA00023125"/>
    </source>
</evidence>